<dbReference type="SUPFAM" id="SSF47384">
    <property type="entry name" value="Homodimeric domain of signal transducing histidine kinase"/>
    <property type="match status" value="1"/>
</dbReference>
<evidence type="ECO:0000256" key="8">
    <source>
        <dbReference type="ARBA" id="ARBA00022989"/>
    </source>
</evidence>
<keyword evidence="10" id="KW-0175">Coiled coil</keyword>
<sequence>MTGRSLRLRLSLAAAGLIALALVLGGAGLFLIFDAALDRRTADELDQTARFLAGQVAFGADGAMTLEQRPADPRYAAPYGGLYWQVDAADGQRMRSRSLWDKALDTPPRPEGDDAEPQTLDIPGPDGGTLLAVARAVQVSEPRPPVTILVGLDRRQLAASRTEVLRLLAPTLAALAVALSLAMALFVHRALLPFRALRDDLGGLREGRTTTLPGRYADEVQPLVDDLNALLDQRARALKRAETQAADMAHGLKTPLAVLSALGRRIAPLAPAEAAEIERQAEAMSAQATRALARARATAAGLERRGAAAAPVVRQIAAALDRLPGSERLDWRIETPDIVVFPASEGELFEILGALMDNARKWGRRSIVVSAHGNRDSGAITVADDGPGMAADERARIGRGVRWDETTPGTGFGLAIARDLSEAAGARLKLGVSEFGGLEATVSWPAPAAD</sequence>
<evidence type="ECO:0000256" key="4">
    <source>
        <dbReference type="ARBA" id="ARBA00022553"/>
    </source>
</evidence>
<evidence type="ECO:0000259" key="14">
    <source>
        <dbReference type="PROSITE" id="PS50885"/>
    </source>
</evidence>
<feature type="transmembrane region" description="Helical" evidence="12">
    <location>
        <begin position="164"/>
        <end position="187"/>
    </location>
</feature>
<dbReference type="Pfam" id="PF02518">
    <property type="entry name" value="HATPase_c"/>
    <property type="match status" value="1"/>
</dbReference>
<dbReference type="Gene3D" id="3.30.565.10">
    <property type="entry name" value="Histidine kinase-like ATPase, C-terminal domain"/>
    <property type="match status" value="1"/>
</dbReference>
<dbReference type="InterPro" id="IPR003594">
    <property type="entry name" value="HATPase_dom"/>
</dbReference>
<evidence type="ECO:0000256" key="7">
    <source>
        <dbReference type="ARBA" id="ARBA00022777"/>
    </source>
</evidence>
<keyword evidence="6 12" id="KW-0812">Transmembrane</keyword>
<organism evidence="15 16">
    <name type="scientific">Methylopila turkensis</name>
    <dbReference type="NCBI Taxonomy" id="1437816"/>
    <lineage>
        <taxon>Bacteria</taxon>
        <taxon>Pseudomonadati</taxon>
        <taxon>Pseudomonadota</taxon>
        <taxon>Alphaproteobacteria</taxon>
        <taxon>Hyphomicrobiales</taxon>
        <taxon>Methylopilaceae</taxon>
        <taxon>Methylopila</taxon>
    </lineage>
</organism>
<dbReference type="GO" id="GO:0000155">
    <property type="term" value="F:phosphorelay sensor kinase activity"/>
    <property type="evidence" value="ECO:0007669"/>
    <property type="project" value="InterPro"/>
</dbReference>
<comment type="catalytic activity">
    <reaction evidence="1">
        <text>ATP + protein L-histidine = ADP + protein N-phospho-L-histidine.</text>
        <dbReference type="EC" id="2.7.13.3"/>
    </reaction>
</comment>
<evidence type="ECO:0000256" key="11">
    <source>
        <dbReference type="SAM" id="MobiDB-lite"/>
    </source>
</evidence>
<dbReference type="SMART" id="SM00387">
    <property type="entry name" value="HATPase_c"/>
    <property type="match status" value="1"/>
</dbReference>
<evidence type="ECO:0000259" key="13">
    <source>
        <dbReference type="PROSITE" id="PS50109"/>
    </source>
</evidence>
<evidence type="ECO:0000256" key="5">
    <source>
        <dbReference type="ARBA" id="ARBA00022679"/>
    </source>
</evidence>
<evidence type="ECO:0000256" key="10">
    <source>
        <dbReference type="SAM" id="Coils"/>
    </source>
</evidence>
<dbReference type="InterPro" id="IPR036890">
    <property type="entry name" value="HATPase_C_sf"/>
</dbReference>
<gene>
    <name evidence="15" type="ORF">GCM10008174_07360</name>
</gene>
<comment type="caution">
    <text evidence="15">The sequence shown here is derived from an EMBL/GenBank/DDBJ whole genome shotgun (WGS) entry which is preliminary data.</text>
</comment>
<dbReference type="AlphaFoldDB" id="A0A9W6JNC0"/>
<keyword evidence="7 15" id="KW-0418">Kinase</keyword>
<evidence type="ECO:0000256" key="3">
    <source>
        <dbReference type="ARBA" id="ARBA00012438"/>
    </source>
</evidence>
<protein>
    <recommendedName>
        <fullName evidence="3">histidine kinase</fullName>
        <ecNumber evidence="3">2.7.13.3</ecNumber>
    </recommendedName>
</protein>
<keyword evidence="8 12" id="KW-1133">Transmembrane helix</keyword>
<feature type="coiled-coil region" evidence="10">
    <location>
        <begin position="274"/>
        <end position="305"/>
    </location>
</feature>
<evidence type="ECO:0000256" key="6">
    <source>
        <dbReference type="ARBA" id="ARBA00022692"/>
    </source>
</evidence>
<dbReference type="Proteomes" id="UP001143309">
    <property type="component" value="Unassembled WGS sequence"/>
</dbReference>
<keyword evidence="4" id="KW-0597">Phosphoprotein</keyword>
<dbReference type="EC" id="2.7.13.3" evidence="3"/>
<dbReference type="InterPro" id="IPR005467">
    <property type="entry name" value="His_kinase_dom"/>
</dbReference>
<dbReference type="PROSITE" id="PS50885">
    <property type="entry name" value="HAMP"/>
    <property type="match status" value="1"/>
</dbReference>
<dbReference type="GO" id="GO:0005886">
    <property type="term" value="C:plasma membrane"/>
    <property type="evidence" value="ECO:0007669"/>
    <property type="project" value="TreeGrafter"/>
</dbReference>
<proteinExistence type="predicted"/>
<name>A0A9W6JNC0_9HYPH</name>
<evidence type="ECO:0000313" key="16">
    <source>
        <dbReference type="Proteomes" id="UP001143309"/>
    </source>
</evidence>
<accession>A0A9W6JNC0</accession>
<dbReference type="PANTHER" id="PTHR45436">
    <property type="entry name" value="SENSOR HISTIDINE KINASE YKOH"/>
    <property type="match status" value="1"/>
</dbReference>
<reference evidence="15" key="1">
    <citation type="journal article" date="2014" name="Int. J. Syst. Evol. Microbiol.">
        <title>Complete genome sequence of Corynebacterium casei LMG S-19264T (=DSM 44701T), isolated from a smear-ripened cheese.</title>
        <authorList>
            <consortium name="US DOE Joint Genome Institute (JGI-PGF)"/>
            <person name="Walter F."/>
            <person name="Albersmeier A."/>
            <person name="Kalinowski J."/>
            <person name="Ruckert C."/>
        </authorList>
    </citation>
    <scope>NUCLEOTIDE SEQUENCE</scope>
    <source>
        <strain evidence="15">VKM B-2748</strain>
    </source>
</reference>
<evidence type="ECO:0000256" key="9">
    <source>
        <dbReference type="ARBA" id="ARBA00023012"/>
    </source>
</evidence>
<reference evidence="15" key="2">
    <citation type="submission" date="2023-01" db="EMBL/GenBank/DDBJ databases">
        <authorList>
            <person name="Sun Q."/>
            <person name="Evtushenko L."/>
        </authorList>
    </citation>
    <scope>NUCLEOTIDE SEQUENCE</scope>
    <source>
        <strain evidence="15">VKM B-2748</strain>
    </source>
</reference>
<dbReference type="InterPro" id="IPR050428">
    <property type="entry name" value="TCS_sensor_his_kinase"/>
</dbReference>
<evidence type="ECO:0000313" key="15">
    <source>
        <dbReference type="EMBL" id="GLK78995.1"/>
    </source>
</evidence>
<dbReference type="PROSITE" id="PS50109">
    <property type="entry name" value="HIS_KIN"/>
    <property type="match status" value="1"/>
</dbReference>
<keyword evidence="12" id="KW-0472">Membrane</keyword>
<dbReference type="PANTHER" id="PTHR45436:SF5">
    <property type="entry name" value="SENSOR HISTIDINE KINASE TRCS"/>
    <property type="match status" value="1"/>
</dbReference>
<dbReference type="InterPro" id="IPR036097">
    <property type="entry name" value="HisK_dim/P_sf"/>
</dbReference>
<evidence type="ECO:0000256" key="1">
    <source>
        <dbReference type="ARBA" id="ARBA00000085"/>
    </source>
</evidence>
<feature type="compositionally biased region" description="Basic and acidic residues" evidence="11">
    <location>
        <begin position="102"/>
        <end position="112"/>
    </location>
</feature>
<feature type="transmembrane region" description="Helical" evidence="12">
    <location>
        <begin position="12"/>
        <end position="33"/>
    </location>
</feature>
<dbReference type="RefSeq" id="WP_271199489.1">
    <property type="nucleotide sequence ID" value="NZ_BSFL01000001.1"/>
</dbReference>
<dbReference type="Gene3D" id="1.10.287.130">
    <property type="match status" value="1"/>
</dbReference>
<keyword evidence="16" id="KW-1185">Reference proteome</keyword>
<dbReference type="InterPro" id="IPR003660">
    <property type="entry name" value="HAMP_dom"/>
</dbReference>
<comment type="subcellular location">
    <subcellularLocation>
        <location evidence="2">Membrane</location>
    </subcellularLocation>
</comment>
<evidence type="ECO:0000256" key="12">
    <source>
        <dbReference type="SAM" id="Phobius"/>
    </source>
</evidence>
<keyword evidence="9" id="KW-0902">Two-component regulatory system</keyword>
<feature type="region of interest" description="Disordered" evidence="11">
    <location>
        <begin position="102"/>
        <end position="123"/>
    </location>
</feature>
<evidence type="ECO:0000256" key="2">
    <source>
        <dbReference type="ARBA" id="ARBA00004370"/>
    </source>
</evidence>
<feature type="domain" description="Histidine kinase" evidence="13">
    <location>
        <begin position="247"/>
        <end position="448"/>
    </location>
</feature>
<feature type="domain" description="HAMP" evidence="14">
    <location>
        <begin position="188"/>
        <end position="239"/>
    </location>
</feature>
<dbReference type="SUPFAM" id="SSF55874">
    <property type="entry name" value="ATPase domain of HSP90 chaperone/DNA topoisomerase II/histidine kinase"/>
    <property type="match status" value="1"/>
</dbReference>
<keyword evidence="5" id="KW-0808">Transferase</keyword>
<dbReference type="EMBL" id="BSFL01000001">
    <property type="protein sequence ID" value="GLK78995.1"/>
    <property type="molecule type" value="Genomic_DNA"/>
</dbReference>